<proteinExistence type="predicted"/>
<feature type="signal peptide" evidence="1">
    <location>
        <begin position="1"/>
        <end position="26"/>
    </location>
</feature>
<dbReference type="OrthoDB" id="2034316at2"/>
<accession>A0A2K4ZL02</accession>
<keyword evidence="1" id="KW-0732">Signal</keyword>
<protein>
    <recommendedName>
        <fullName evidence="4">Peptidase C-terminal archaeal/bacterial domain-containing protein</fullName>
    </recommendedName>
</protein>
<evidence type="ECO:0000256" key="1">
    <source>
        <dbReference type="SAM" id="SignalP"/>
    </source>
</evidence>
<dbReference type="AlphaFoldDB" id="A0A2K4ZL02"/>
<dbReference type="RefSeq" id="WP_103241165.1">
    <property type="nucleotide sequence ID" value="NZ_JANJZD010000032.1"/>
</dbReference>
<sequence length="528" mass="58901">MRKKGLKRLLALGLSLCVCFSTSVHAEEANQIKVECTQEGDAAQDVSLEEVSEDKLSDLYEEIVRVEDAPEYVPNKMERSYDGTEYSVTNVLGGPAAYAADDNTDPNNAYLAVNGNTVQGTLTQTGEARWYGFILEQTSKISIMVQTYTDVDADLYVFKLNQETGELIFIGGSLSEGMGVQEYCGGIVDAGIYYFAITACEGSGAYAFAYFASQDMNYEPNDTLSTAATVGVNSTVTGIIDTPFDMDYYKFTLESPVIMNISVDVGGYQYDILDVDPNADIYKISTKENLYRLSAGTHYFRVYSKDHTYDSSKTYTLTFNKIANIANDPVSTLFMVNESAKIVFQSDANGKHMYVNGNEVDIGFTYNEDFSTSAGSRVYNISLTHVDSLRAILFSREAADMNQDSLTSKDDTYVDIPTTVFYESGTKGTGEKNLNVLQLSLVSDKGDEFYGINCYCTGAYINDYMLANLNWATIFINPNTGKTIDIYYYNYFYDKIGGAQNKLKFTVEEKRNCKHLYAYKDGYYPEEW</sequence>
<dbReference type="Proteomes" id="UP000236311">
    <property type="component" value="Unassembled WGS sequence"/>
</dbReference>
<organism evidence="2 3">
    <name type="scientific">Acetatifactor muris</name>
    <dbReference type="NCBI Taxonomy" id="879566"/>
    <lineage>
        <taxon>Bacteria</taxon>
        <taxon>Bacillati</taxon>
        <taxon>Bacillota</taxon>
        <taxon>Clostridia</taxon>
        <taxon>Lachnospirales</taxon>
        <taxon>Lachnospiraceae</taxon>
        <taxon>Acetatifactor</taxon>
    </lineage>
</organism>
<evidence type="ECO:0000313" key="2">
    <source>
        <dbReference type="EMBL" id="SOY31164.1"/>
    </source>
</evidence>
<name>A0A2K4ZL02_9FIRM</name>
<dbReference type="EMBL" id="OFSM01000022">
    <property type="protein sequence ID" value="SOY31164.1"/>
    <property type="molecule type" value="Genomic_DNA"/>
</dbReference>
<keyword evidence="3" id="KW-1185">Reference proteome</keyword>
<dbReference type="Gene3D" id="2.60.120.380">
    <property type="match status" value="2"/>
</dbReference>
<dbReference type="SUPFAM" id="SSF89260">
    <property type="entry name" value="Collagen-binding domain"/>
    <property type="match status" value="1"/>
</dbReference>
<feature type="chain" id="PRO_5014449588" description="Peptidase C-terminal archaeal/bacterial domain-containing protein" evidence="1">
    <location>
        <begin position="27"/>
        <end position="528"/>
    </location>
</feature>
<reference evidence="2 3" key="1">
    <citation type="submission" date="2018-01" db="EMBL/GenBank/DDBJ databases">
        <authorList>
            <person name="Gaut B.S."/>
            <person name="Morton B.R."/>
            <person name="Clegg M.T."/>
            <person name="Duvall M.R."/>
        </authorList>
    </citation>
    <scope>NUCLEOTIDE SEQUENCE [LARGE SCALE GENOMIC DNA]</scope>
    <source>
        <strain evidence="2">GP69</strain>
    </source>
</reference>
<gene>
    <name evidence="2" type="ORF">AMURIS_03899</name>
</gene>
<evidence type="ECO:0008006" key="4">
    <source>
        <dbReference type="Google" id="ProtNLM"/>
    </source>
</evidence>
<evidence type="ECO:0000313" key="3">
    <source>
        <dbReference type="Proteomes" id="UP000236311"/>
    </source>
</evidence>